<organism evidence="1 2">
    <name type="scientific">Lentzea waywayandensis</name>
    <dbReference type="NCBI Taxonomy" id="84724"/>
    <lineage>
        <taxon>Bacteria</taxon>
        <taxon>Bacillati</taxon>
        <taxon>Actinomycetota</taxon>
        <taxon>Actinomycetes</taxon>
        <taxon>Pseudonocardiales</taxon>
        <taxon>Pseudonocardiaceae</taxon>
        <taxon>Lentzea</taxon>
    </lineage>
</organism>
<dbReference type="EMBL" id="FOYL01000009">
    <property type="protein sequence ID" value="SFR26234.1"/>
    <property type="molecule type" value="Genomic_DNA"/>
</dbReference>
<evidence type="ECO:0000313" key="1">
    <source>
        <dbReference type="EMBL" id="SFR26234.1"/>
    </source>
</evidence>
<name>A0A1I6F8E7_9PSEU</name>
<dbReference type="RefSeq" id="WP_218164622.1">
    <property type="nucleotide sequence ID" value="NZ_FOYL01000009.1"/>
</dbReference>
<dbReference type="STRING" id="84724.SAMN04488564_109312"/>
<evidence type="ECO:0000313" key="2">
    <source>
        <dbReference type="Proteomes" id="UP000198583"/>
    </source>
</evidence>
<gene>
    <name evidence="1" type="ORF">SAMN04488564_109312</name>
</gene>
<dbReference type="AlphaFoldDB" id="A0A1I6F8E7"/>
<dbReference type="Proteomes" id="UP000198583">
    <property type="component" value="Unassembled WGS sequence"/>
</dbReference>
<protein>
    <submittedName>
        <fullName evidence="1">Uncharacterized protein</fullName>
    </submittedName>
</protein>
<sequence>MIEIGAGFSTPTVIRRPVESLVRGLPSARLVRINTDHDEVPADLGERAVSVRADITEVLGLP</sequence>
<keyword evidence="2" id="KW-1185">Reference proteome</keyword>
<accession>A0A1I6F8E7</accession>
<reference evidence="2" key="1">
    <citation type="submission" date="2016-10" db="EMBL/GenBank/DDBJ databases">
        <authorList>
            <person name="Varghese N."/>
            <person name="Submissions S."/>
        </authorList>
    </citation>
    <scope>NUCLEOTIDE SEQUENCE [LARGE SCALE GENOMIC DNA]</scope>
    <source>
        <strain evidence="2">DSM 44232</strain>
    </source>
</reference>
<proteinExistence type="predicted"/>